<reference evidence="7 8" key="1">
    <citation type="submission" date="2020-08" db="EMBL/GenBank/DDBJ databases">
        <title>Genomic Encyclopedia of Type Strains, Phase IV (KMG-IV): sequencing the most valuable type-strain genomes for metagenomic binning, comparative biology and taxonomic classification.</title>
        <authorList>
            <person name="Goeker M."/>
        </authorList>
    </citation>
    <scope>NUCLEOTIDE SEQUENCE [LARGE SCALE GENOMIC DNA]</scope>
    <source>
        <strain evidence="7 8">DSM 21458</strain>
    </source>
</reference>
<evidence type="ECO:0000256" key="2">
    <source>
        <dbReference type="ARBA" id="ARBA00022840"/>
    </source>
</evidence>
<evidence type="ECO:0000259" key="5">
    <source>
        <dbReference type="Pfam" id="PF03668"/>
    </source>
</evidence>
<dbReference type="Proteomes" id="UP000569951">
    <property type="component" value="Unassembled WGS sequence"/>
</dbReference>
<dbReference type="Pfam" id="PF03668">
    <property type="entry name" value="RapZ-like_N"/>
    <property type="match status" value="1"/>
</dbReference>
<dbReference type="InterPro" id="IPR053931">
    <property type="entry name" value="RapZ_C"/>
</dbReference>
<feature type="domain" description="RapZ C-terminal" evidence="6">
    <location>
        <begin position="157"/>
        <end position="274"/>
    </location>
</feature>
<dbReference type="RefSeq" id="WP_183985089.1">
    <property type="nucleotide sequence ID" value="NZ_JACHHG010000003.1"/>
</dbReference>
<dbReference type="InterPro" id="IPR027417">
    <property type="entry name" value="P-loop_NTPase"/>
</dbReference>
<evidence type="ECO:0000256" key="3">
    <source>
        <dbReference type="ARBA" id="ARBA00023134"/>
    </source>
</evidence>
<evidence type="ECO:0000259" key="6">
    <source>
        <dbReference type="Pfam" id="PF22740"/>
    </source>
</evidence>
<sequence length="278" mass="31102">MRFVVVSGLSGSGKSTALKALEEAGFFVSDNLPPELWHSLYDQARSHGLSKVAICTDARTRSFLESVEHDLADLLQQTEAQVVFLDASDEVLLGRYNLTRRAHPMGDVSLFADFQREREILAPLREAADLVIDTTELSAKQLAERITETLHLEADFTLRIFSFGFKHGPPRDADLVLDMRGLPNPYYDARLKSLSGLDPQVAEYVLNGQTRAFYLQLRDFVRASAELARSAKRRNYTVGIGCTGGRHRSVAIAERLVQDLSDLGARRGEHRDIHKGEY</sequence>
<keyword evidence="2 4" id="KW-0067">ATP-binding</keyword>
<dbReference type="Gene3D" id="3.40.50.300">
    <property type="entry name" value="P-loop containing nucleotide triphosphate hydrolases"/>
    <property type="match status" value="1"/>
</dbReference>
<evidence type="ECO:0000313" key="7">
    <source>
        <dbReference type="EMBL" id="MBB6097542.1"/>
    </source>
</evidence>
<dbReference type="Pfam" id="PF22740">
    <property type="entry name" value="PapZ_C"/>
    <property type="match status" value="1"/>
</dbReference>
<feature type="domain" description="RapZ-like N-terminal" evidence="5">
    <location>
        <begin position="1"/>
        <end position="151"/>
    </location>
</feature>
<keyword evidence="8" id="KW-1185">Reference proteome</keyword>
<dbReference type="PIRSF" id="PIRSF005052">
    <property type="entry name" value="P-loopkin"/>
    <property type="match status" value="1"/>
</dbReference>
<evidence type="ECO:0000256" key="4">
    <source>
        <dbReference type="HAMAP-Rule" id="MF_00636"/>
    </source>
</evidence>
<proteinExistence type="inferred from homology"/>
<dbReference type="PANTHER" id="PTHR30448">
    <property type="entry name" value="RNASE ADAPTER PROTEIN RAPZ"/>
    <property type="match status" value="1"/>
</dbReference>
<name>A0A841I093_9DEIO</name>
<evidence type="ECO:0000256" key="1">
    <source>
        <dbReference type="ARBA" id="ARBA00022741"/>
    </source>
</evidence>
<dbReference type="InterPro" id="IPR005337">
    <property type="entry name" value="RapZ-like"/>
</dbReference>
<keyword evidence="3 4" id="KW-0342">GTP-binding</keyword>
<gene>
    <name evidence="7" type="ORF">HNR42_000959</name>
</gene>
<dbReference type="EMBL" id="JACHHG010000003">
    <property type="protein sequence ID" value="MBB6097542.1"/>
    <property type="molecule type" value="Genomic_DNA"/>
</dbReference>
<accession>A0A841I093</accession>
<dbReference type="HAMAP" id="MF_00636">
    <property type="entry name" value="RapZ_like"/>
    <property type="match status" value="1"/>
</dbReference>
<organism evidence="7 8">
    <name type="scientific">Deinobacterium chartae</name>
    <dbReference type="NCBI Taxonomy" id="521158"/>
    <lineage>
        <taxon>Bacteria</taxon>
        <taxon>Thermotogati</taxon>
        <taxon>Deinococcota</taxon>
        <taxon>Deinococci</taxon>
        <taxon>Deinococcales</taxon>
        <taxon>Deinococcaceae</taxon>
        <taxon>Deinobacterium</taxon>
    </lineage>
</organism>
<dbReference type="GO" id="GO:0005525">
    <property type="term" value="F:GTP binding"/>
    <property type="evidence" value="ECO:0007669"/>
    <property type="project" value="UniProtKB-UniRule"/>
</dbReference>
<comment type="caution">
    <text evidence="7">The sequence shown here is derived from an EMBL/GenBank/DDBJ whole genome shotgun (WGS) entry which is preliminary data.</text>
</comment>
<dbReference type="NCBIfam" id="NF003828">
    <property type="entry name" value="PRK05416.1"/>
    <property type="match status" value="1"/>
</dbReference>
<evidence type="ECO:0000313" key="8">
    <source>
        <dbReference type="Proteomes" id="UP000569951"/>
    </source>
</evidence>
<feature type="binding site" evidence="4">
    <location>
        <begin position="8"/>
        <end position="15"/>
    </location>
    <ligand>
        <name>ATP</name>
        <dbReference type="ChEBI" id="CHEBI:30616"/>
    </ligand>
</feature>
<dbReference type="AlphaFoldDB" id="A0A841I093"/>
<dbReference type="InterPro" id="IPR053930">
    <property type="entry name" value="RapZ-like_N"/>
</dbReference>
<dbReference type="PANTHER" id="PTHR30448:SF0">
    <property type="entry name" value="RNASE ADAPTER PROTEIN RAPZ"/>
    <property type="match status" value="1"/>
</dbReference>
<keyword evidence="1 4" id="KW-0547">Nucleotide-binding</keyword>
<dbReference type="GO" id="GO:0005524">
    <property type="term" value="F:ATP binding"/>
    <property type="evidence" value="ECO:0007669"/>
    <property type="project" value="UniProtKB-UniRule"/>
</dbReference>
<feature type="binding site" evidence="4">
    <location>
        <begin position="57"/>
        <end position="60"/>
    </location>
    <ligand>
        <name>GTP</name>
        <dbReference type="ChEBI" id="CHEBI:37565"/>
    </ligand>
</feature>
<protein>
    <submittedName>
        <fullName evidence="7">UPF0042 nucleotide-binding protein</fullName>
    </submittedName>
</protein>
<dbReference type="SUPFAM" id="SSF52540">
    <property type="entry name" value="P-loop containing nucleoside triphosphate hydrolases"/>
    <property type="match status" value="1"/>
</dbReference>